<gene>
    <name evidence="10" type="ORF">L1049_024749</name>
</gene>
<evidence type="ECO:0000259" key="7">
    <source>
        <dbReference type="PROSITE" id="PS50090"/>
    </source>
</evidence>
<dbReference type="FunFam" id="1.10.10.60:FF:000154">
    <property type="entry name" value="Transcription factor SRM1"/>
    <property type="match status" value="1"/>
</dbReference>
<keyword evidence="5" id="KW-0539">Nucleus</keyword>
<dbReference type="CDD" id="cd00167">
    <property type="entry name" value="SANT"/>
    <property type="match status" value="2"/>
</dbReference>
<feature type="compositionally biased region" description="Low complexity" evidence="6">
    <location>
        <begin position="10"/>
        <end position="20"/>
    </location>
</feature>
<protein>
    <submittedName>
        <fullName evidence="10">Uncharacterized protein</fullName>
    </submittedName>
</protein>
<dbReference type="SMART" id="SM00717">
    <property type="entry name" value="SANT"/>
    <property type="match status" value="2"/>
</dbReference>
<reference evidence="10 11" key="1">
    <citation type="journal article" date="2024" name="Plant J.">
        <title>Genome sequences and population genomics reveal climatic adaptation and genomic divergence between two closely related sweetgum species.</title>
        <authorList>
            <person name="Xu W.Q."/>
            <person name="Ren C.Q."/>
            <person name="Zhang X.Y."/>
            <person name="Comes H.P."/>
            <person name="Liu X.H."/>
            <person name="Li Y.G."/>
            <person name="Kettle C.J."/>
            <person name="Jalonen R."/>
            <person name="Gaisberger H."/>
            <person name="Ma Y.Z."/>
            <person name="Qiu Y.X."/>
        </authorList>
    </citation>
    <scope>NUCLEOTIDE SEQUENCE [LARGE SCALE GENOMIC DNA]</scope>
    <source>
        <strain evidence="10">Hangzhou</strain>
    </source>
</reference>
<dbReference type="SUPFAM" id="SSF46689">
    <property type="entry name" value="Homeodomain-like"/>
    <property type="match status" value="2"/>
</dbReference>
<dbReference type="PANTHER" id="PTHR44042">
    <property type="entry name" value="DUPLICATED HOMEODOMAIN-LIKE SUPERFAMILY PROTEIN-RELATED"/>
    <property type="match status" value="1"/>
</dbReference>
<evidence type="ECO:0000313" key="10">
    <source>
        <dbReference type="EMBL" id="KAK9285554.1"/>
    </source>
</evidence>
<dbReference type="PROSITE" id="PS51294">
    <property type="entry name" value="HTH_MYB"/>
    <property type="match status" value="1"/>
</dbReference>
<dbReference type="NCBIfam" id="TIGR01557">
    <property type="entry name" value="myb_SHAQKYF"/>
    <property type="match status" value="1"/>
</dbReference>
<dbReference type="AlphaFoldDB" id="A0AAP0RWK5"/>
<keyword evidence="4" id="KW-0804">Transcription</keyword>
<feature type="region of interest" description="Disordered" evidence="6">
    <location>
        <begin position="160"/>
        <end position="198"/>
    </location>
</feature>
<dbReference type="InterPro" id="IPR017884">
    <property type="entry name" value="SANT_dom"/>
</dbReference>
<dbReference type="FunFam" id="1.10.10.60:FF:000009">
    <property type="entry name" value="transcription factor MYB1R1"/>
    <property type="match status" value="1"/>
</dbReference>
<feature type="domain" description="SANT" evidence="8">
    <location>
        <begin position="111"/>
        <end position="163"/>
    </location>
</feature>
<evidence type="ECO:0000256" key="1">
    <source>
        <dbReference type="ARBA" id="ARBA00004123"/>
    </source>
</evidence>
<proteinExistence type="predicted"/>
<name>A0AAP0RWK5_LIQFO</name>
<keyword evidence="2" id="KW-0805">Transcription regulation</keyword>
<dbReference type="PANTHER" id="PTHR44042:SF54">
    <property type="entry name" value="MYB-LIKE DNA-BINDING DOMAIN, SHAQKYF CLASS PROTEIN"/>
    <property type="match status" value="1"/>
</dbReference>
<evidence type="ECO:0000256" key="5">
    <source>
        <dbReference type="ARBA" id="ARBA00023242"/>
    </source>
</evidence>
<evidence type="ECO:0000313" key="11">
    <source>
        <dbReference type="Proteomes" id="UP001415857"/>
    </source>
</evidence>
<feature type="domain" description="Myb-like" evidence="7">
    <location>
        <begin position="111"/>
        <end position="155"/>
    </location>
</feature>
<comment type="subcellular location">
    <subcellularLocation>
        <location evidence="1">Nucleus</location>
    </subcellularLocation>
</comment>
<sequence>MEPSYIFNNLSDSSLLYSSSPPTPQPTEWAPEENKIFECSLAEFDVNSRDLFQKIASRIPGKSIEQIATHYEILVEDVEKIESGQIPMPNYNNKATRNKSTNQQKKKPLFWTQEEHKNFLEGLDKYGKGDWRSISRNCVPSRTPTQVASHAQKYFLSLQKQSAAQNANPSTSKPNDFAVPMAMAPPSHYSRPSAAHQP</sequence>
<dbReference type="Gene3D" id="1.10.10.60">
    <property type="entry name" value="Homeodomain-like"/>
    <property type="match status" value="2"/>
</dbReference>
<evidence type="ECO:0000256" key="2">
    <source>
        <dbReference type="ARBA" id="ARBA00023015"/>
    </source>
</evidence>
<feature type="domain" description="HTH myb-type" evidence="9">
    <location>
        <begin position="111"/>
        <end position="159"/>
    </location>
</feature>
<comment type="caution">
    <text evidence="10">The sequence shown here is derived from an EMBL/GenBank/DDBJ whole genome shotgun (WGS) entry which is preliminary data.</text>
</comment>
<dbReference type="Pfam" id="PF00249">
    <property type="entry name" value="Myb_DNA-binding"/>
    <property type="match status" value="1"/>
</dbReference>
<dbReference type="InterPro" id="IPR017930">
    <property type="entry name" value="Myb_dom"/>
</dbReference>
<organism evidence="10 11">
    <name type="scientific">Liquidambar formosana</name>
    <name type="common">Formosan gum</name>
    <dbReference type="NCBI Taxonomy" id="63359"/>
    <lineage>
        <taxon>Eukaryota</taxon>
        <taxon>Viridiplantae</taxon>
        <taxon>Streptophyta</taxon>
        <taxon>Embryophyta</taxon>
        <taxon>Tracheophyta</taxon>
        <taxon>Spermatophyta</taxon>
        <taxon>Magnoliopsida</taxon>
        <taxon>eudicotyledons</taxon>
        <taxon>Gunneridae</taxon>
        <taxon>Pentapetalae</taxon>
        <taxon>Saxifragales</taxon>
        <taxon>Altingiaceae</taxon>
        <taxon>Liquidambar</taxon>
    </lineage>
</organism>
<evidence type="ECO:0000256" key="4">
    <source>
        <dbReference type="ARBA" id="ARBA00023163"/>
    </source>
</evidence>
<dbReference type="GO" id="GO:0005634">
    <property type="term" value="C:nucleus"/>
    <property type="evidence" value="ECO:0007669"/>
    <property type="project" value="UniProtKB-SubCell"/>
</dbReference>
<dbReference type="InterPro" id="IPR001005">
    <property type="entry name" value="SANT/Myb"/>
</dbReference>
<keyword evidence="11" id="KW-1185">Reference proteome</keyword>
<evidence type="ECO:0000256" key="3">
    <source>
        <dbReference type="ARBA" id="ARBA00023125"/>
    </source>
</evidence>
<evidence type="ECO:0000256" key="6">
    <source>
        <dbReference type="SAM" id="MobiDB-lite"/>
    </source>
</evidence>
<evidence type="ECO:0000259" key="8">
    <source>
        <dbReference type="PROSITE" id="PS51293"/>
    </source>
</evidence>
<evidence type="ECO:0000259" key="9">
    <source>
        <dbReference type="PROSITE" id="PS51294"/>
    </source>
</evidence>
<dbReference type="EMBL" id="JBBPBK010000005">
    <property type="protein sequence ID" value="KAK9285554.1"/>
    <property type="molecule type" value="Genomic_DNA"/>
</dbReference>
<dbReference type="Proteomes" id="UP001415857">
    <property type="component" value="Unassembled WGS sequence"/>
</dbReference>
<accession>A0AAP0RWK5</accession>
<feature type="region of interest" description="Disordered" evidence="6">
    <location>
        <begin position="86"/>
        <end position="110"/>
    </location>
</feature>
<feature type="compositionally biased region" description="Polar residues" evidence="6">
    <location>
        <begin position="90"/>
        <end position="103"/>
    </location>
</feature>
<feature type="compositionally biased region" description="Polar residues" evidence="6">
    <location>
        <begin position="160"/>
        <end position="174"/>
    </location>
</feature>
<dbReference type="GO" id="GO:0003677">
    <property type="term" value="F:DNA binding"/>
    <property type="evidence" value="ECO:0007669"/>
    <property type="project" value="UniProtKB-KW"/>
</dbReference>
<dbReference type="PROSITE" id="PS51293">
    <property type="entry name" value="SANT"/>
    <property type="match status" value="1"/>
</dbReference>
<keyword evidence="3" id="KW-0238">DNA-binding</keyword>
<dbReference type="InterPro" id="IPR009057">
    <property type="entry name" value="Homeodomain-like_sf"/>
</dbReference>
<feature type="region of interest" description="Disordered" evidence="6">
    <location>
        <begin position="1"/>
        <end position="29"/>
    </location>
</feature>
<dbReference type="InterPro" id="IPR006447">
    <property type="entry name" value="Myb_dom_plants"/>
</dbReference>
<dbReference type="PROSITE" id="PS50090">
    <property type="entry name" value="MYB_LIKE"/>
    <property type="match status" value="1"/>
</dbReference>